<feature type="region of interest" description="Disordered" evidence="1">
    <location>
        <begin position="204"/>
        <end position="227"/>
    </location>
</feature>
<keyword evidence="3" id="KW-1185">Reference proteome</keyword>
<evidence type="ECO:0000313" key="2">
    <source>
        <dbReference type="EMBL" id="KAH7272383.1"/>
    </source>
</evidence>
<name>A0A9P9L1B7_FUSSL</name>
<feature type="compositionally biased region" description="Low complexity" evidence="1">
    <location>
        <begin position="140"/>
        <end position="151"/>
    </location>
</feature>
<feature type="region of interest" description="Disordered" evidence="1">
    <location>
        <begin position="255"/>
        <end position="292"/>
    </location>
</feature>
<protein>
    <submittedName>
        <fullName evidence="2">Uncharacterized protein</fullName>
    </submittedName>
</protein>
<dbReference type="EMBL" id="JAGTJS010000003">
    <property type="protein sequence ID" value="KAH7272383.1"/>
    <property type="molecule type" value="Genomic_DNA"/>
</dbReference>
<accession>A0A9P9L1B7</accession>
<sequence length="292" mass="31249">MAHPPSTVPADLIVTGQWRAGGVRGRGRGECLQQLCLLPRMDGLERLAAEGIIEFGLEADCLVLGRAGSLTHPVSARIASTVDRILSLELFPAQPGLESLILPSCSPRQPEKPHICTSRTALRPQANNSDTLSRPPRLCTSPSQTSPSAAACELSSFPRPPALANQTNPVARFPRSQTHAPAWSPSVIRSAQDSALWEAGPFSVELQPSSPADARAPKPRDPLASATGIGERERLRTLSCNSPFFTVQYSSVPVPVPGTPSVRSQHRTAPQRRSVAISSRDFTCAAPSSHRR</sequence>
<organism evidence="2 3">
    <name type="scientific">Fusarium solani</name>
    <name type="common">Filamentous fungus</name>
    <dbReference type="NCBI Taxonomy" id="169388"/>
    <lineage>
        <taxon>Eukaryota</taxon>
        <taxon>Fungi</taxon>
        <taxon>Dikarya</taxon>
        <taxon>Ascomycota</taxon>
        <taxon>Pezizomycotina</taxon>
        <taxon>Sordariomycetes</taxon>
        <taxon>Hypocreomycetidae</taxon>
        <taxon>Hypocreales</taxon>
        <taxon>Nectriaceae</taxon>
        <taxon>Fusarium</taxon>
        <taxon>Fusarium solani species complex</taxon>
    </lineage>
</organism>
<proteinExistence type="predicted"/>
<reference evidence="2" key="1">
    <citation type="journal article" date="2021" name="Nat. Commun.">
        <title>Genetic determinants of endophytism in the Arabidopsis root mycobiome.</title>
        <authorList>
            <person name="Mesny F."/>
            <person name="Miyauchi S."/>
            <person name="Thiergart T."/>
            <person name="Pickel B."/>
            <person name="Atanasova L."/>
            <person name="Karlsson M."/>
            <person name="Huettel B."/>
            <person name="Barry K.W."/>
            <person name="Haridas S."/>
            <person name="Chen C."/>
            <person name="Bauer D."/>
            <person name="Andreopoulos W."/>
            <person name="Pangilinan J."/>
            <person name="LaButti K."/>
            <person name="Riley R."/>
            <person name="Lipzen A."/>
            <person name="Clum A."/>
            <person name="Drula E."/>
            <person name="Henrissat B."/>
            <person name="Kohler A."/>
            <person name="Grigoriev I.V."/>
            <person name="Martin F.M."/>
            <person name="Hacquard S."/>
        </authorList>
    </citation>
    <scope>NUCLEOTIDE SEQUENCE</scope>
    <source>
        <strain evidence="2">FSSC 5 MPI-SDFR-AT-0091</strain>
    </source>
</reference>
<evidence type="ECO:0000256" key="1">
    <source>
        <dbReference type="SAM" id="MobiDB-lite"/>
    </source>
</evidence>
<comment type="caution">
    <text evidence="2">The sequence shown here is derived from an EMBL/GenBank/DDBJ whole genome shotgun (WGS) entry which is preliminary data.</text>
</comment>
<dbReference type="Proteomes" id="UP000736672">
    <property type="component" value="Unassembled WGS sequence"/>
</dbReference>
<evidence type="ECO:0000313" key="3">
    <source>
        <dbReference type="Proteomes" id="UP000736672"/>
    </source>
</evidence>
<feature type="compositionally biased region" description="Polar residues" evidence="1">
    <location>
        <begin position="117"/>
        <end position="132"/>
    </location>
</feature>
<feature type="region of interest" description="Disordered" evidence="1">
    <location>
        <begin position="104"/>
        <end position="167"/>
    </location>
</feature>
<dbReference type="AlphaFoldDB" id="A0A9P9L1B7"/>
<gene>
    <name evidence="2" type="ORF">B0J15DRAFT_573100</name>
</gene>